<dbReference type="Gene3D" id="3.55.50.30">
    <property type="match status" value="1"/>
</dbReference>
<evidence type="ECO:0000259" key="2">
    <source>
        <dbReference type="Pfam" id="PF04773"/>
    </source>
</evidence>
<accession>A0ABS7PWT6</accession>
<dbReference type="RefSeq" id="WP_222992696.1">
    <property type="nucleotide sequence ID" value="NZ_JAINVV010000012.1"/>
</dbReference>
<dbReference type="Pfam" id="PF04773">
    <property type="entry name" value="FecR"/>
    <property type="match status" value="1"/>
</dbReference>
<dbReference type="Gene3D" id="2.60.120.1440">
    <property type="match status" value="1"/>
</dbReference>
<comment type="caution">
    <text evidence="4">The sequence shown here is derived from an EMBL/GenBank/DDBJ whole genome shotgun (WGS) entry which is preliminary data.</text>
</comment>
<feature type="transmembrane region" description="Helical" evidence="1">
    <location>
        <begin position="84"/>
        <end position="102"/>
    </location>
</feature>
<evidence type="ECO:0000259" key="3">
    <source>
        <dbReference type="Pfam" id="PF16220"/>
    </source>
</evidence>
<evidence type="ECO:0000256" key="1">
    <source>
        <dbReference type="SAM" id="Phobius"/>
    </source>
</evidence>
<reference evidence="4 5" key="1">
    <citation type="submission" date="2021-08" db="EMBL/GenBank/DDBJ databases">
        <authorList>
            <person name="Tuo L."/>
        </authorList>
    </citation>
    <scope>NUCLEOTIDE SEQUENCE [LARGE SCALE GENOMIC DNA]</scope>
    <source>
        <strain evidence="4 5">JCM 31229</strain>
    </source>
</reference>
<gene>
    <name evidence="4" type="ORF">K7G82_25085</name>
</gene>
<keyword evidence="1" id="KW-0812">Transmembrane</keyword>
<proteinExistence type="predicted"/>
<protein>
    <submittedName>
        <fullName evidence="4">FecR domain-containing protein</fullName>
    </submittedName>
</protein>
<keyword evidence="1" id="KW-1133">Transmembrane helix</keyword>
<evidence type="ECO:0000313" key="4">
    <source>
        <dbReference type="EMBL" id="MBY8825601.1"/>
    </source>
</evidence>
<feature type="domain" description="FecR N-terminal" evidence="3">
    <location>
        <begin position="18"/>
        <end position="58"/>
    </location>
</feature>
<dbReference type="Proteomes" id="UP000706039">
    <property type="component" value="Unassembled WGS sequence"/>
</dbReference>
<dbReference type="InterPro" id="IPR006860">
    <property type="entry name" value="FecR"/>
</dbReference>
<dbReference type="PANTHER" id="PTHR30273:SF2">
    <property type="entry name" value="PROTEIN FECR"/>
    <property type="match status" value="1"/>
</dbReference>
<name>A0ABS7PWT6_9SPHN</name>
<keyword evidence="1" id="KW-0472">Membrane</keyword>
<feature type="domain" description="FecR protein" evidence="2">
    <location>
        <begin position="110"/>
        <end position="200"/>
    </location>
</feature>
<dbReference type="EMBL" id="JAINVV010000012">
    <property type="protein sequence ID" value="MBY8825601.1"/>
    <property type="molecule type" value="Genomic_DNA"/>
</dbReference>
<dbReference type="InterPro" id="IPR032623">
    <property type="entry name" value="FecR_N"/>
</dbReference>
<organism evidence="4 5">
    <name type="scientific">Sphingomonas colocasiae</name>
    <dbReference type="NCBI Taxonomy" id="1848973"/>
    <lineage>
        <taxon>Bacteria</taxon>
        <taxon>Pseudomonadati</taxon>
        <taxon>Pseudomonadota</taxon>
        <taxon>Alphaproteobacteria</taxon>
        <taxon>Sphingomonadales</taxon>
        <taxon>Sphingomonadaceae</taxon>
        <taxon>Sphingomonas</taxon>
    </lineage>
</organism>
<dbReference type="Pfam" id="PF16220">
    <property type="entry name" value="DUF4880"/>
    <property type="match status" value="1"/>
</dbReference>
<keyword evidence="5" id="KW-1185">Reference proteome</keyword>
<sequence>MVNGPDTGWTPDPETRAEAAIWVARLHSDTRTAQDDAAFRAWLQEKPDNAHVFDRMTATWDMAGAISPFEIEAAPARRRPSRRALFAGLGGAVATALGFGAWNAAYAGVLETGIGERREFMLDDGSRIMLDTDTRVRVRMGDRSRHVSLERGRIGLTISVDTARPFQVEAADRVVTAASGLIDVRCEGASVAVAVVKGTAKVGSAGAQAIDAAAMLVTGQRLTAVSAQPTRIDEPDVRKVTSWQNGQAVFEGNTLAQAAAEMNRYSTMRIEFADPAAAAMRISGVYEVGDTAAFADSVAVALPVRVRRDGSRLIVASAPRDDSR</sequence>
<dbReference type="PANTHER" id="PTHR30273">
    <property type="entry name" value="PERIPLASMIC SIGNAL SENSOR AND SIGMA FACTOR ACTIVATOR FECR-RELATED"/>
    <property type="match status" value="1"/>
</dbReference>
<evidence type="ECO:0000313" key="5">
    <source>
        <dbReference type="Proteomes" id="UP000706039"/>
    </source>
</evidence>
<dbReference type="InterPro" id="IPR012373">
    <property type="entry name" value="Ferrdict_sens_TM"/>
</dbReference>
<dbReference type="PIRSF" id="PIRSF018266">
    <property type="entry name" value="FecR"/>
    <property type="match status" value="1"/>
</dbReference>